<proteinExistence type="predicted"/>
<evidence type="ECO:0000313" key="2">
    <source>
        <dbReference type="EMBL" id="WWF06082.1"/>
    </source>
</evidence>
<feature type="transmembrane region" description="Helical" evidence="1">
    <location>
        <begin position="30"/>
        <end position="53"/>
    </location>
</feature>
<protein>
    <recommendedName>
        <fullName evidence="4">DUF962 domain-containing protein</fullName>
    </recommendedName>
</protein>
<keyword evidence="1" id="KW-0472">Membrane</keyword>
<reference evidence="2 3" key="1">
    <citation type="submission" date="2022-09" db="EMBL/GenBank/DDBJ databases">
        <title>Complete genome sequence of Janibacter terrae strain COS04-44, PCL-degrading bacteria isolated from oil spilled coast.</title>
        <authorList>
            <person name="Park H."/>
            <person name="Kim J.Y."/>
            <person name="An S.H."/>
            <person name="Lee C.M."/>
            <person name="Weon H.-Y."/>
        </authorList>
    </citation>
    <scope>NUCLEOTIDE SEQUENCE [LARGE SCALE GENOMIC DNA]</scope>
    <source>
        <strain evidence="2 3">COS04-44</strain>
    </source>
</reference>
<dbReference type="Proteomes" id="UP001381003">
    <property type="component" value="Chromosome"/>
</dbReference>
<name>A0ABZ2FFH8_9MICO</name>
<keyword evidence="1" id="KW-0812">Transmembrane</keyword>
<dbReference type="EMBL" id="CP104874">
    <property type="protein sequence ID" value="WWF06082.1"/>
    <property type="molecule type" value="Genomic_DNA"/>
</dbReference>
<keyword evidence="3" id="KW-1185">Reference proteome</keyword>
<gene>
    <name evidence="2" type="ORF">N5P18_04205</name>
</gene>
<evidence type="ECO:0000313" key="3">
    <source>
        <dbReference type="Proteomes" id="UP001381003"/>
    </source>
</evidence>
<dbReference type="RefSeq" id="WP_338538784.1">
    <property type="nucleotide sequence ID" value="NZ_CP104874.1"/>
</dbReference>
<feature type="transmembrane region" description="Helical" evidence="1">
    <location>
        <begin position="65"/>
        <end position="87"/>
    </location>
</feature>
<organism evidence="2 3">
    <name type="scientific">Janibacter terrae</name>
    <dbReference type="NCBI Taxonomy" id="103817"/>
    <lineage>
        <taxon>Bacteria</taxon>
        <taxon>Bacillati</taxon>
        <taxon>Actinomycetota</taxon>
        <taxon>Actinomycetes</taxon>
        <taxon>Micrococcales</taxon>
        <taxon>Intrasporangiaceae</taxon>
        <taxon>Janibacter</taxon>
    </lineage>
</organism>
<keyword evidence="1" id="KW-1133">Transmembrane helix</keyword>
<sequence length="112" mass="12724">MRLTTDDRVWRFQGRLVEVDGIEIPMHPRYVAVFIFLVLAPVLALVFSPLGWFLGAVSGAVFGGIGSWVLADFVTGEVPFGAWVRIIRSEVEARRRFRRDRLDQHAKVGDLR</sequence>
<evidence type="ECO:0000256" key="1">
    <source>
        <dbReference type="SAM" id="Phobius"/>
    </source>
</evidence>
<accession>A0ABZ2FFH8</accession>
<evidence type="ECO:0008006" key="4">
    <source>
        <dbReference type="Google" id="ProtNLM"/>
    </source>
</evidence>